<dbReference type="AlphaFoldDB" id="A0A9Q1EGQ5"/>
<name>A0A9Q1EGQ5_SYNKA</name>
<evidence type="ECO:0000313" key="2">
    <source>
        <dbReference type="EMBL" id="KAJ8338487.1"/>
    </source>
</evidence>
<reference evidence="2" key="1">
    <citation type="journal article" date="2023" name="Science">
        <title>Genome structures resolve the early diversification of teleost fishes.</title>
        <authorList>
            <person name="Parey E."/>
            <person name="Louis A."/>
            <person name="Montfort J."/>
            <person name="Bouchez O."/>
            <person name="Roques C."/>
            <person name="Iampietro C."/>
            <person name="Lluch J."/>
            <person name="Castinel A."/>
            <person name="Donnadieu C."/>
            <person name="Desvignes T."/>
            <person name="Floi Bucao C."/>
            <person name="Jouanno E."/>
            <person name="Wen M."/>
            <person name="Mejri S."/>
            <person name="Dirks R."/>
            <person name="Jansen H."/>
            <person name="Henkel C."/>
            <person name="Chen W.J."/>
            <person name="Zahm M."/>
            <person name="Cabau C."/>
            <person name="Klopp C."/>
            <person name="Thompson A.W."/>
            <person name="Robinson-Rechavi M."/>
            <person name="Braasch I."/>
            <person name="Lecointre G."/>
            <person name="Bobe J."/>
            <person name="Postlethwait J.H."/>
            <person name="Berthelot C."/>
            <person name="Roest Crollius H."/>
            <person name="Guiguen Y."/>
        </authorList>
    </citation>
    <scope>NUCLEOTIDE SEQUENCE</scope>
    <source>
        <strain evidence="2">WJC10195</strain>
    </source>
</reference>
<organism evidence="2 3">
    <name type="scientific">Synaphobranchus kaupii</name>
    <name type="common">Kaup's arrowtooth eel</name>
    <dbReference type="NCBI Taxonomy" id="118154"/>
    <lineage>
        <taxon>Eukaryota</taxon>
        <taxon>Metazoa</taxon>
        <taxon>Chordata</taxon>
        <taxon>Craniata</taxon>
        <taxon>Vertebrata</taxon>
        <taxon>Euteleostomi</taxon>
        <taxon>Actinopterygii</taxon>
        <taxon>Neopterygii</taxon>
        <taxon>Teleostei</taxon>
        <taxon>Anguilliformes</taxon>
        <taxon>Synaphobranchidae</taxon>
        <taxon>Synaphobranchus</taxon>
    </lineage>
</organism>
<gene>
    <name evidence="2" type="ORF">SKAU_G00374530</name>
</gene>
<keyword evidence="3" id="KW-1185">Reference proteome</keyword>
<sequence>MKQESKLQFSDNLQSSPRGTACAPTHPASGSPSGPRLTRLAGRGASGEGARGDRRDGSTAPLCAGSSGRCRLHERRKRGLRRELRTARETLLSACLLGLRRDKQEVVDAMTNLTSLWCDSHFYLFNAELTLELSVAD</sequence>
<evidence type="ECO:0000256" key="1">
    <source>
        <dbReference type="SAM" id="MobiDB-lite"/>
    </source>
</evidence>
<evidence type="ECO:0000313" key="3">
    <source>
        <dbReference type="Proteomes" id="UP001152622"/>
    </source>
</evidence>
<feature type="compositionally biased region" description="Polar residues" evidence="1">
    <location>
        <begin position="1"/>
        <end position="18"/>
    </location>
</feature>
<proteinExistence type="predicted"/>
<dbReference type="EMBL" id="JAINUF010000018">
    <property type="protein sequence ID" value="KAJ8338487.1"/>
    <property type="molecule type" value="Genomic_DNA"/>
</dbReference>
<accession>A0A9Q1EGQ5</accession>
<comment type="caution">
    <text evidence="2">The sequence shown here is derived from an EMBL/GenBank/DDBJ whole genome shotgun (WGS) entry which is preliminary data.</text>
</comment>
<dbReference type="Proteomes" id="UP001152622">
    <property type="component" value="Chromosome 18"/>
</dbReference>
<protein>
    <submittedName>
        <fullName evidence="2">Uncharacterized protein</fullName>
    </submittedName>
</protein>
<feature type="region of interest" description="Disordered" evidence="1">
    <location>
        <begin position="1"/>
        <end position="67"/>
    </location>
</feature>